<protein>
    <submittedName>
        <fullName evidence="2">Type II toxin-antitoxin system VapB family antitoxin</fullName>
    </submittedName>
</protein>
<dbReference type="EMBL" id="JAFCJH010000061">
    <property type="protein sequence ID" value="MBR0800767.1"/>
    <property type="molecule type" value="Genomic_DNA"/>
</dbReference>
<dbReference type="InterPro" id="IPR011660">
    <property type="entry name" value="VapB-like"/>
</dbReference>
<organism evidence="2 3">
    <name type="scientific">Bradyrhizobium jicamae</name>
    <dbReference type="NCBI Taxonomy" id="280332"/>
    <lineage>
        <taxon>Bacteria</taxon>
        <taxon>Pseudomonadati</taxon>
        <taxon>Pseudomonadota</taxon>
        <taxon>Alphaproteobacteria</taxon>
        <taxon>Hyphomicrobiales</taxon>
        <taxon>Nitrobacteraceae</taxon>
        <taxon>Bradyrhizobium</taxon>
    </lineage>
</organism>
<dbReference type="Proteomes" id="UP001315278">
    <property type="component" value="Unassembled WGS sequence"/>
</dbReference>
<evidence type="ECO:0000313" key="2">
    <source>
        <dbReference type="EMBL" id="MBR0800767.1"/>
    </source>
</evidence>
<feature type="region of interest" description="Disordered" evidence="1">
    <location>
        <begin position="60"/>
        <end position="90"/>
    </location>
</feature>
<evidence type="ECO:0000256" key="1">
    <source>
        <dbReference type="SAM" id="MobiDB-lite"/>
    </source>
</evidence>
<accession>A0ABS5FVB1</accession>
<evidence type="ECO:0000313" key="3">
    <source>
        <dbReference type="Proteomes" id="UP001315278"/>
    </source>
</evidence>
<comment type="caution">
    <text evidence="2">The sequence shown here is derived from an EMBL/GenBank/DDBJ whole genome shotgun (WGS) entry which is preliminary data.</text>
</comment>
<dbReference type="RefSeq" id="WP_212495036.1">
    <property type="nucleotide sequence ID" value="NZ_JAFCJH010000061.1"/>
</dbReference>
<proteinExistence type="predicted"/>
<name>A0ABS5FVB1_9BRAD</name>
<gene>
    <name evidence="2" type="ORF">JQ615_35940</name>
</gene>
<dbReference type="Pfam" id="PF07704">
    <property type="entry name" value="PSK_trans_fac"/>
    <property type="match status" value="1"/>
</dbReference>
<keyword evidence="3" id="KW-1185">Reference proteome</keyword>
<sequence length="90" mass="9881">MAFDIKNPETNALARKVAVVPKKTGPTEAVHAPLAHELEREQGKSPLVDLGVQFCRDLRAGSNPAKGQPADKTFRDSLYGETRWSLAPQR</sequence>
<reference evidence="3" key="1">
    <citation type="journal article" date="2021" name="ISME J.">
        <title>Evolutionary origin and ecological implication of a unique nif island in free-living Bradyrhizobium lineages.</title>
        <authorList>
            <person name="Tao J."/>
        </authorList>
    </citation>
    <scope>NUCLEOTIDE SEQUENCE [LARGE SCALE GENOMIC DNA]</scope>
    <source>
        <strain evidence="3">SZCCT0434</strain>
    </source>
</reference>